<dbReference type="InParanoid" id="A0A3P8VR66"/>
<evidence type="ECO:0000256" key="1">
    <source>
        <dbReference type="ARBA" id="ARBA00022723"/>
    </source>
</evidence>
<dbReference type="InterPro" id="IPR001841">
    <property type="entry name" value="Znf_RING"/>
</dbReference>
<dbReference type="InterPro" id="IPR013083">
    <property type="entry name" value="Znf_RING/FYVE/PHD"/>
</dbReference>
<evidence type="ECO:0000313" key="6">
    <source>
        <dbReference type="Ensembl" id="ENSCSEP00000014960.1"/>
    </source>
</evidence>
<reference evidence="6" key="2">
    <citation type="submission" date="2025-08" db="UniProtKB">
        <authorList>
            <consortium name="Ensembl"/>
        </authorList>
    </citation>
    <scope>IDENTIFICATION</scope>
</reference>
<dbReference type="PROSITE" id="PS50089">
    <property type="entry name" value="ZF_RING_2"/>
    <property type="match status" value="1"/>
</dbReference>
<evidence type="ECO:0000256" key="4">
    <source>
        <dbReference type="PROSITE-ProRule" id="PRU00175"/>
    </source>
</evidence>
<dbReference type="GeneTree" id="ENSGT01150000286922"/>
<dbReference type="SUPFAM" id="SSF57850">
    <property type="entry name" value="RING/U-box"/>
    <property type="match status" value="1"/>
</dbReference>
<dbReference type="PROSITE" id="PS00518">
    <property type="entry name" value="ZF_RING_1"/>
    <property type="match status" value="1"/>
</dbReference>
<name>A0A3P8VR66_CYNSE</name>
<dbReference type="Gene3D" id="3.30.40.10">
    <property type="entry name" value="Zinc/RING finger domain, C3HC4 (zinc finger)"/>
    <property type="match status" value="1"/>
</dbReference>
<protein>
    <recommendedName>
        <fullName evidence="5">RING-type domain-containing protein</fullName>
    </recommendedName>
</protein>
<dbReference type="AlphaFoldDB" id="A0A3P8VR66"/>
<sequence>MDQQKYLDQKRFCCSICLDLLNDPVAIPCGHSYCKVCIEGHWKTEDEKYIYTCPQCRKTFRRRPDLEKNIMLADLLQIFERSHCCHQLSIKTKMVGGLFEVCSFPVVLMC</sequence>
<feature type="domain" description="RING-type" evidence="5">
    <location>
        <begin position="14"/>
        <end position="57"/>
    </location>
</feature>
<accession>A0A3P8VR66</accession>
<dbReference type="Proteomes" id="UP000265120">
    <property type="component" value="Chromosome 19"/>
</dbReference>
<keyword evidence="1" id="KW-0479">Metal-binding</keyword>
<dbReference type="InterPro" id="IPR051051">
    <property type="entry name" value="E3_ubiq-ligase_TRIM/RNF"/>
</dbReference>
<dbReference type="Ensembl" id="ENSCSET00000015139.1">
    <property type="protein sequence ID" value="ENSCSEP00000014960.1"/>
    <property type="gene ID" value="ENSCSEG00000009619.1"/>
</dbReference>
<dbReference type="SMART" id="SM00184">
    <property type="entry name" value="RING"/>
    <property type="match status" value="1"/>
</dbReference>
<reference evidence="6 7" key="1">
    <citation type="journal article" date="2014" name="Nat. Genet.">
        <title>Whole-genome sequence of a flatfish provides insights into ZW sex chromosome evolution and adaptation to a benthic lifestyle.</title>
        <authorList>
            <person name="Chen S."/>
            <person name="Zhang G."/>
            <person name="Shao C."/>
            <person name="Huang Q."/>
            <person name="Liu G."/>
            <person name="Zhang P."/>
            <person name="Song W."/>
            <person name="An N."/>
            <person name="Chalopin D."/>
            <person name="Volff J.N."/>
            <person name="Hong Y."/>
            <person name="Li Q."/>
            <person name="Sha Z."/>
            <person name="Zhou H."/>
            <person name="Xie M."/>
            <person name="Yu Q."/>
            <person name="Liu Y."/>
            <person name="Xiang H."/>
            <person name="Wang N."/>
            <person name="Wu K."/>
            <person name="Yang C."/>
            <person name="Zhou Q."/>
            <person name="Liao X."/>
            <person name="Yang L."/>
            <person name="Hu Q."/>
            <person name="Zhang J."/>
            <person name="Meng L."/>
            <person name="Jin L."/>
            <person name="Tian Y."/>
            <person name="Lian J."/>
            <person name="Yang J."/>
            <person name="Miao G."/>
            <person name="Liu S."/>
            <person name="Liang Z."/>
            <person name="Yan F."/>
            <person name="Li Y."/>
            <person name="Sun B."/>
            <person name="Zhang H."/>
            <person name="Zhang J."/>
            <person name="Zhu Y."/>
            <person name="Du M."/>
            <person name="Zhao Y."/>
            <person name="Schartl M."/>
            <person name="Tang Q."/>
            <person name="Wang J."/>
        </authorList>
    </citation>
    <scope>NUCLEOTIDE SEQUENCE</scope>
</reference>
<keyword evidence="7" id="KW-1185">Reference proteome</keyword>
<reference evidence="6" key="3">
    <citation type="submission" date="2025-09" db="UniProtKB">
        <authorList>
            <consortium name="Ensembl"/>
        </authorList>
    </citation>
    <scope>IDENTIFICATION</scope>
</reference>
<keyword evidence="3" id="KW-0862">Zinc</keyword>
<proteinExistence type="predicted"/>
<evidence type="ECO:0000313" key="7">
    <source>
        <dbReference type="Proteomes" id="UP000265120"/>
    </source>
</evidence>
<keyword evidence="2 4" id="KW-0863">Zinc-finger</keyword>
<dbReference type="OMA" id="IFERSHC"/>
<dbReference type="InterPro" id="IPR017907">
    <property type="entry name" value="Znf_RING_CS"/>
</dbReference>
<dbReference type="PANTHER" id="PTHR25465">
    <property type="entry name" value="B-BOX DOMAIN CONTAINING"/>
    <property type="match status" value="1"/>
</dbReference>
<evidence type="ECO:0000256" key="3">
    <source>
        <dbReference type="ARBA" id="ARBA00022833"/>
    </source>
</evidence>
<evidence type="ECO:0000259" key="5">
    <source>
        <dbReference type="PROSITE" id="PS50089"/>
    </source>
</evidence>
<evidence type="ECO:0000256" key="2">
    <source>
        <dbReference type="ARBA" id="ARBA00022771"/>
    </source>
</evidence>
<dbReference type="PANTHER" id="PTHR25465:SF5">
    <property type="entry name" value="E3 UBIQUITIN_ISG15 LIGASE TRIM25-RELATED"/>
    <property type="match status" value="1"/>
</dbReference>
<organism evidence="6 7">
    <name type="scientific">Cynoglossus semilaevis</name>
    <name type="common">Tongue sole</name>
    <dbReference type="NCBI Taxonomy" id="244447"/>
    <lineage>
        <taxon>Eukaryota</taxon>
        <taxon>Metazoa</taxon>
        <taxon>Chordata</taxon>
        <taxon>Craniata</taxon>
        <taxon>Vertebrata</taxon>
        <taxon>Euteleostomi</taxon>
        <taxon>Actinopterygii</taxon>
        <taxon>Neopterygii</taxon>
        <taxon>Teleostei</taxon>
        <taxon>Neoteleostei</taxon>
        <taxon>Acanthomorphata</taxon>
        <taxon>Carangaria</taxon>
        <taxon>Pleuronectiformes</taxon>
        <taxon>Pleuronectoidei</taxon>
        <taxon>Cynoglossidae</taxon>
        <taxon>Cynoglossinae</taxon>
        <taxon>Cynoglossus</taxon>
    </lineage>
</organism>
<dbReference type="Pfam" id="PF15227">
    <property type="entry name" value="zf-C3HC4_4"/>
    <property type="match status" value="1"/>
</dbReference>
<dbReference type="GO" id="GO:0008270">
    <property type="term" value="F:zinc ion binding"/>
    <property type="evidence" value="ECO:0007669"/>
    <property type="project" value="UniProtKB-KW"/>
</dbReference>